<keyword evidence="1" id="KW-0472">Membrane</keyword>
<reference evidence="3 4" key="1">
    <citation type="journal article" date="2015" name="Stand. Genomic Sci.">
        <title>Genomic Encyclopedia of Bacterial and Archaeal Type Strains, Phase III: the genomes of soil and plant-associated and newly described type strains.</title>
        <authorList>
            <person name="Whitman W.B."/>
            <person name="Woyke T."/>
            <person name="Klenk H.P."/>
            <person name="Zhou Y."/>
            <person name="Lilburn T.G."/>
            <person name="Beck B.J."/>
            <person name="De Vos P."/>
            <person name="Vandamme P."/>
            <person name="Eisen J.A."/>
            <person name="Garrity G."/>
            <person name="Hugenholtz P."/>
            <person name="Kyrpides N.C."/>
        </authorList>
    </citation>
    <scope>NUCLEOTIDE SEQUENCE [LARGE SCALE GENOMIC DNA]</scope>
    <source>
        <strain evidence="3 4">CGMCC 1.10115</strain>
    </source>
</reference>
<keyword evidence="4" id="KW-1185">Reference proteome</keyword>
<sequence>MDILLQGASELFTLKVFLFINVGLLIGIIFGSIPGLTVDLGIALFTPLTFVLDPTSAILMLLGIYCGGTYGGSITAILVKTPGTPSSVATILDGHPLAKQGKARKALDMALIASTIGGLISALVLLTTAPQIAKFTLNFGPAEYFTLAIFGLTVIAGVSGDNIIKGIIAGCLGVFVSTIGMDASSAVPRFTFGDYRLLNGVPLLIGLVGLFIVAELFIKTNENANAGGESDKESQAKLNNEGLSWSEFKQTLSTIFRSGLIGTIIGAIPGTGGGIAAFISYDQAKKRSKNGETFGSGELKGIAAPEAGNNGTTGATLIPLLTLGIPGDAATAILLGSLMIHGLLPGPSLFTDYGHIMYAIMLGLIFINIFMFLQGKILVKWFAKVAKVPYVLLVPIIAVCSVAGAFSVNNTVFDIYLILFFGIIGYIMYKMRFSPIPMLLGLVLGPIAEKNFRNAMVISDGSYLIFVTKPICIFFVVLTLMSVVMFMAKKGKSNQKTDNSINLT</sequence>
<dbReference type="PANTHER" id="PTHR35342:SF5">
    <property type="entry name" value="TRICARBOXYLIC TRANSPORT PROTEIN"/>
    <property type="match status" value="1"/>
</dbReference>
<dbReference type="RefSeq" id="WP_144546711.1">
    <property type="nucleotide sequence ID" value="NZ_CBCSDC010000060.1"/>
</dbReference>
<dbReference type="GeneID" id="65406555"/>
<feature type="transmembrane region" description="Helical" evidence="1">
    <location>
        <begin position="356"/>
        <end position="373"/>
    </location>
</feature>
<feature type="transmembrane region" description="Helical" evidence="1">
    <location>
        <begin position="144"/>
        <end position="176"/>
    </location>
</feature>
<protein>
    <submittedName>
        <fullName evidence="3">Putative tricarboxylic transport membrane protein</fullName>
    </submittedName>
</protein>
<feature type="transmembrane region" description="Helical" evidence="1">
    <location>
        <begin position="385"/>
        <end position="406"/>
    </location>
</feature>
<feature type="domain" description="DUF112" evidence="2">
    <location>
        <begin position="18"/>
        <end position="440"/>
    </location>
</feature>
<proteinExistence type="predicted"/>
<name>A0A562J4A0_9BACI</name>
<dbReference type="Proteomes" id="UP000318667">
    <property type="component" value="Unassembled WGS sequence"/>
</dbReference>
<feature type="transmembrane region" description="Helical" evidence="1">
    <location>
        <begin position="109"/>
        <end position="132"/>
    </location>
</feature>
<dbReference type="InterPro" id="IPR002823">
    <property type="entry name" value="DUF112_TM"/>
</dbReference>
<evidence type="ECO:0000256" key="1">
    <source>
        <dbReference type="SAM" id="Phobius"/>
    </source>
</evidence>
<evidence type="ECO:0000313" key="4">
    <source>
        <dbReference type="Proteomes" id="UP000318667"/>
    </source>
</evidence>
<feature type="transmembrane region" description="Helical" evidence="1">
    <location>
        <begin position="464"/>
        <end position="488"/>
    </location>
</feature>
<evidence type="ECO:0000313" key="3">
    <source>
        <dbReference type="EMBL" id="TWH78028.1"/>
    </source>
</evidence>
<dbReference type="AlphaFoldDB" id="A0A562J4A0"/>
<dbReference type="PANTHER" id="PTHR35342">
    <property type="entry name" value="TRICARBOXYLIC TRANSPORT PROTEIN"/>
    <property type="match status" value="1"/>
</dbReference>
<keyword evidence="1" id="KW-1133">Transmembrane helix</keyword>
<feature type="transmembrane region" description="Helical" evidence="1">
    <location>
        <begin position="197"/>
        <end position="218"/>
    </location>
</feature>
<evidence type="ECO:0000259" key="2">
    <source>
        <dbReference type="Pfam" id="PF01970"/>
    </source>
</evidence>
<feature type="transmembrane region" description="Helical" evidence="1">
    <location>
        <begin position="57"/>
        <end position="79"/>
    </location>
</feature>
<feature type="transmembrane region" description="Helical" evidence="1">
    <location>
        <begin position="12"/>
        <end position="37"/>
    </location>
</feature>
<organism evidence="3 4">
    <name type="scientific">Cytobacillus oceanisediminis</name>
    <dbReference type="NCBI Taxonomy" id="665099"/>
    <lineage>
        <taxon>Bacteria</taxon>
        <taxon>Bacillati</taxon>
        <taxon>Bacillota</taxon>
        <taxon>Bacilli</taxon>
        <taxon>Bacillales</taxon>
        <taxon>Bacillaceae</taxon>
        <taxon>Cytobacillus</taxon>
    </lineage>
</organism>
<feature type="transmembrane region" description="Helical" evidence="1">
    <location>
        <begin position="255"/>
        <end position="279"/>
    </location>
</feature>
<gene>
    <name evidence="3" type="ORF">IQ19_05496</name>
</gene>
<accession>A0A562J4A0</accession>
<feature type="transmembrane region" description="Helical" evidence="1">
    <location>
        <begin position="320"/>
        <end position="344"/>
    </location>
</feature>
<dbReference type="Pfam" id="PF01970">
    <property type="entry name" value="TctA"/>
    <property type="match status" value="1"/>
</dbReference>
<comment type="caution">
    <text evidence="3">The sequence shown here is derived from an EMBL/GenBank/DDBJ whole genome shotgun (WGS) entry which is preliminary data.</text>
</comment>
<keyword evidence="1" id="KW-0812">Transmembrane</keyword>
<dbReference type="EMBL" id="VLKI01000035">
    <property type="protein sequence ID" value="TWH78028.1"/>
    <property type="molecule type" value="Genomic_DNA"/>
</dbReference>
<feature type="transmembrane region" description="Helical" evidence="1">
    <location>
        <begin position="412"/>
        <end position="429"/>
    </location>
</feature>
<dbReference type="OrthoDB" id="9781349at2"/>